<evidence type="ECO:0000313" key="3">
    <source>
        <dbReference type="Proteomes" id="UP000070188"/>
    </source>
</evidence>
<dbReference type="SUPFAM" id="SSF53474">
    <property type="entry name" value="alpha/beta-Hydrolases"/>
    <property type="match status" value="1"/>
</dbReference>
<organism evidence="2 3">
    <name type="scientific">Carbonactinospora thermoautotrophica</name>
    <dbReference type="NCBI Taxonomy" id="1469144"/>
    <lineage>
        <taxon>Bacteria</taxon>
        <taxon>Bacillati</taxon>
        <taxon>Actinomycetota</taxon>
        <taxon>Actinomycetes</taxon>
        <taxon>Kitasatosporales</taxon>
        <taxon>Carbonactinosporaceae</taxon>
        <taxon>Carbonactinospora</taxon>
    </lineage>
</organism>
<dbReference type="InterPro" id="IPR029058">
    <property type="entry name" value="AB_hydrolase_fold"/>
</dbReference>
<dbReference type="Gene3D" id="3.40.50.1820">
    <property type="entry name" value="alpha/beta hydrolase"/>
    <property type="match status" value="1"/>
</dbReference>
<evidence type="ECO:0000259" key="1">
    <source>
        <dbReference type="Pfam" id="PF12697"/>
    </source>
</evidence>
<dbReference type="GO" id="GO:0003824">
    <property type="term" value="F:catalytic activity"/>
    <property type="evidence" value="ECO:0007669"/>
    <property type="project" value="UniProtKB-ARBA"/>
</dbReference>
<gene>
    <name evidence="2" type="ORF">LI90_133</name>
</gene>
<dbReference type="RefSeq" id="WP_067071460.1">
    <property type="nucleotide sequence ID" value="NZ_JYIJ01000019.1"/>
</dbReference>
<keyword evidence="3" id="KW-1185">Reference proteome</keyword>
<proteinExistence type="predicted"/>
<feature type="domain" description="AB hydrolase-1" evidence="1">
    <location>
        <begin position="6"/>
        <end position="226"/>
    </location>
</feature>
<protein>
    <recommendedName>
        <fullName evidence="1">AB hydrolase-1 domain-containing protein</fullName>
    </recommendedName>
</protein>
<dbReference type="Pfam" id="PF12697">
    <property type="entry name" value="Abhydrolase_6"/>
    <property type="match status" value="1"/>
</dbReference>
<dbReference type="EMBL" id="LAXD01000001">
    <property type="protein sequence ID" value="KWW98511.1"/>
    <property type="molecule type" value="Genomic_DNA"/>
</dbReference>
<accession>A0A132MM63</accession>
<dbReference type="STRING" id="1469144.LI90_133"/>
<dbReference type="PATRIC" id="fig|1469144.10.peg.207"/>
<dbReference type="Proteomes" id="UP000070188">
    <property type="component" value="Unassembled WGS sequence"/>
</dbReference>
<comment type="caution">
    <text evidence="2">The sequence shown here is derived from an EMBL/GenBank/DDBJ whole genome shotgun (WGS) entry which is preliminary data.</text>
</comment>
<name>A0A132MM63_9ACTN</name>
<reference evidence="3" key="1">
    <citation type="submission" date="2015-04" db="EMBL/GenBank/DDBJ databases">
        <title>Physiological reanalysis, assessment of diazotrophy, and genome sequences of multiple isolates of Streptomyces thermoautotrophicus.</title>
        <authorList>
            <person name="MacKellar D.C."/>
            <person name="Lieber L."/>
            <person name="Norman J."/>
            <person name="Bolger A."/>
            <person name="Tobin C."/>
            <person name="Murray J.W."/>
            <person name="Chang R."/>
            <person name="Ford T."/>
            <person name="Nguyen P.Q."/>
            <person name="Woodward J."/>
            <person name="Permingeat H."/>
            <person name="Joshi N.S."/>
            <person name="Silver P.A."/>
            <person name="Usadel B."/>
            <person name="Rutherford A.W."/>
            <person name="Friesen M."/>
            <person name="Prell J."/>
        </authorList>
    </citation>
    <scope>NUCLEOTIDE SEQUENCE [LARGE SCALE GENOMIC DNA]</scope>
    <source>
        <strain evidence="3">H1</strain>
    </source>
</reference>
<dbReference type="InterPro" id="IPR000073">
    <property type="entry name" value="AB_hydrolase_1"/>
</dbReference>
<dbReference type="AlphaFoldDB" id="A0A132MM63"/>
<sequence>MADPFLVLLHSPFTGLSAWGRLPAELRATGYETVVVEVTEDDRPPYAQRYVASAALQIARAAGQRPVILVGHSGAGPLLPQIGFARRAARAPVAAYLFCDASLPRPGTPTRLELLEFEAPEQAAEVRAVLEAGGMFPAWTDADLRPLVPDDHDRAALVRSLRPRPLGFFTEPLPSAPDWPDAPCGYLRTSAAYDRLARVAAARDWPVVSRDGGHFAALADPDGLARDLLALLDRL</sequence>
<evidence type="ECO:0000313" key="2">
    <source>
        <dbReference type="EMBL" id="KWW98511.1"/>
    </source>
</evidence>